<evidence type="ECO:0000313" key="8">
    <source>
        <dbReference type="EMBL" id="RKO98358.1"/>
    </source>
</evidence>
<keyword evidence="6" id="KW-0687">Ribonucleoprotein</keyword>
<dbReference type="GO" id="GO:0005786">
    <property type="term" value="C:signal recognition particle, endoplasmic reticulum targeting"/>
    <property type="evidence" value="ECO:0007669"/>
    <property type="project" value="UniProtKB-KW"/>
</dbReference>
<organism evidence="8 9">
    <name type="scientific">Caulochytrium protostelioides</name>
    <dbReference type="NCBI Taxonomy" id="1555241"/>
    <lineage>
        <taxon>Eukaryota</taxon>
        <taxon>Fungi</taxon>
        <taxon>Fungi incertae sedis</taxon>
        <taxon>Chytridiomycota</taxon>
        <taxon>Chytridiomycota incertae sedis</taxon>
        <taxon>Chytridiomycetes</taxon>
        <taxon>Caulochytriales</taxon>
        <taxon>Caulochytriaceae</taxon>
        <taxon>Caulochytrium</taxon>
    </lineage>
</organism>
<keyword evidence="9" id="KW-1185">Reference proteome</keyword>
<dbReference type="AlphaFoldDB" id="A0A4P9X0X2"/>
<dbReference type="Proteomes" id="UP000274922">
    <property type="component" value="Unassembled WGS sequence"/>
</dbReference>
<accession>A0A4P9X0X2</accession>
<evidence type="ECO:0000256" key="6">
    <source>
        <dbReference type="ARBA" id="ARBA00023274"/>
    </source>
</evidence>
<dbReference type="GO" id="GO:0006614">
    <property type="term" value="P:SRP-dependent cotranslational protein targeting to membrane"/>
    <property type="evidence" value="ECO:0007669"/>
    <property type="project" value="InterPro"/>
</dbReference>
<evidence type="ECO:0000256" key="1">
    <source>
        <dbReference type="ARBA" id="ARBA00004496"/>
    </source>
</evidence>
<evidence type="ECO:0000256" key="2">
    <source>
        <dbReference type="ARBA" id="ARBA00010349"/>
    </source>
</evidence>
<evidence type="ECO:0000256" key="3">
    <source>
        <dbReference type="ARBA" id="ARBA00022490"/>
    </source>
</evidence>
<feature type="compositionally biased region" description="Basic residues" evidence="7">
    <location>
        <begin position="196"/>
        <end position="208"/>
    </location>
</feature>
<dbReference type="Gene3D" id="3.30.720.10">
    <property type="entry name" value="Signal recognition particle alu RNA binding heterodimer, srp9/1"/>
    <property type="match status" value="1"/>
</dbReference>
<name>A0A4P9X0X2_9FUNG</name>
<dbReference type="GO" id="GO:0030942">
    <property type="term" value="F:endoplasmic reticulum signal peptide binding"/>
    <property type="evidence" value="ECO:0007669"/>
    <property type="project" value="InterPro"/>
</dbReference>
<protein>
    <submittedName>
        <fullName evidence="8">Uncharacterized protein</fullName>
    </submittedName>
</protein>
<dbReference type="InterPro" id="IPR003210">
    <property type="entry name" value="Signal_recog_particle_SRP14"/>
</dbReference>
<evidence type="ECO:0000313" key="9">
    <source>
        <dbReference type="Proteomes" id="UP000274922"/>
    </source>
</evidence>
<comment type="subcellular location">
    <subcellularLocation>
        <location evidence="1">Cytoplasm</location>
    </subcellularLocation>
</comment>
<evidence type="ECO:0000256" key="7">
    <source>
        <dbReference type="SAM" id="MobiDB-lite"/>
    </source>
</evidence>
<proteinExistence type="inferred from homology"/>
<dbReference type="EMBL" id="ML014469">
    <property type="protein sequence ID" value="RKO98358.1"/>
    <property type="molecule type" value="Genomic_DNA"/>
</dbReference>
<dbReference type="GO" id="GO:0008312">
    <property type="term" value="F:7S RNA binding"/>
    <property type="evidence" value="ECO:0007669"/>
    <property type="project" value="InterPro"/>
</dbReference>
<keyword evidence="3" id="KW-0963">Cytoplasm</keyword>
<dbReference type="SUPFAM" id="SSF54762">
    <property type="entry name" value="Signal recognition particle alu RNA binding heterodimer, SRP9/14"/>
    <property type="match status" value="1"/>
</dbReference>
<dbReference type="OrthoDB" id="19209at2759"/>
<feature type="compositionally biased region" description="Low complexity" evidence="7">
    <location>
        <begin position="167"/>
        <end position="183"/>
    </location>
</feature>
<keyword evidence="4" id="KW-0694">RNA-binding</keyword>
<sequence>MKRIPKNEFIKLLAKVHADPKHQGTIWVTFKRLTADAPPPVSPAAIKRVGHQLQAKEAIPTQTWPLLFRLVLSKKEYSTVIEPQDVAAFYQTYCRIIKDHVIPCLPRTTAHAKPAKASDAVLSTRVATKTAERAQRAAQRSKGARLKAKKLAARAAAAATAAASTSADAAPAAGPAASRTAAPSKSTNKANDKVKAPAKSKAAAKAKAKAAPSAAGASAAASGSSSKRRAV</sequence>
<gene>
    <name evidence="8" type="ORF">CXG81DRAFT_28800</name>
</gene>
<comment type="similarity">
    <text evidence="2">Belongs to the SRP14 family.</text>
</comment>
<dbReference type="Pfam" id="PF02290">
    <property type="entry name" value="SRP14"/>
    <property type="match status" value="1"/>
</dbReference>
<feature type="compositionally biased region" description="Low complexity" evidence="7">
    <location>
        <begin position="209"/>
        <end position="225"/>
    </location>
</feature>
<evidence type="ECO:0000256" key="5">
    <source>
        <dbReference type="ARBA" id="ARBA00023135"/>
    </source>
</evidence>
<reference evidence="9" key="1">
    <citation type="journal article" date="2018" name="Nat. Microbiol.">
        <title>Leveraging single-cell genomics to expand the fungal tree of life.</title>
        <authorList>
            <person name="Ahrendt S.R."/>
            <person name="Quandt C.A."/>
            <person name="Ciobanu D."/>
            <person name="Clum A."/>
            <person name="Salamov A."/>
            <person name="Andreopoulos B."/>
            <person name="Cheng J.F."/>
            <person name="Woyke T."/>
            <person name="Pelin A."/>
            <person name="Henrissat B."/>
            <person name="Reynolds N.K."/>
            <person name="Benny G.L."/>
            <person name="Smith M.E."/>
            <person name="James T.Y."/>
            <person name="Grigoriev I.V."/>
        </authorList>
    </citation>
    <scope>NUCLEOTIDE SEQUENCE [LARGE SCALE GENOMIC DNA]</scope>
    <source>
        <strain evidence="9">ATCC 52028</strain>
    </source>
</reference>
<evidence type="ECO:0000256" key="4">
    <source>
        <dbReference type="ARBA" id="ARBA00022884"/>
    </source>
</evidence>
<keyword evidence="5" id="KW-0733">Signal recognition particle</keyword>
<feature type="region of interest" description="Disordered" evidence="7">
    <location>
        <begin position="167"/>
        <end position="231"/>
    </location>
</feature>
<dbReference type="InterPro" id="IPR009018">
    <property type="entry name" value="Signal_recog_particle_SRP9/14"/>
</dbReference>